<dbReference type="AlphaFoldDB" id="A0A5R9FIC2"/>
<dbReference type="SUPFAM" id="SSF109854">
    <property type="entry name" value="DinB/YfiT-like putative metalloenzymes"/>
    <property type="match status" value="1"/>
</dbReference>
<dbReference type="InterPro" id="IPR017518">
    <property type="entry name" value="CHP03084"/>
</dbReference>
<dbReference type="RefSeq" id="WP_138049048.1">
    <property type="nucleotide sequence ID" value="NZ_VBZC01000049.1"/>
</dbReference>
<dbReference type="InterPro" id="IPR013917">
    <property type="entry name" value="tRNA_wybutosine-synth"/>
</dbReference>
<dbReference type="NCBIfam" id="TIGR03083">
    <property type="entry name" value="maleylpyruvate isomerase family mycothiol-dependent enzyme"/>
    <property type="match status" value="1"/>
</dbReference>
<feature type="domain" description="tRNA wybutosine-synthesis" evidence="2">
    <location>
        <begin position="184"/>
        <end position="231"/>
    </location>
</feature>
<dbReference type="Pfam" id="PF08608">
    <property type="entry name" value="Wyosine_form"/>
    <property type="match status" value="1"/>
</dbReference>
<accession>A0A5R9FIC2</accession>
<evidence type="ECO:0000259" key="2">
    <source>
        <dbReference type="Pfam" id="PF08608"/>
    </source>
</evidence>
<feature type="domain" description="Mycothiol-dependent maleylpyruvate isomerase metal-binding" evidence="3">
    <location>
        <begin position="11"/>
        <end position="146"/>
    </location>
</feature>
<comment type="caution">
    <text evidence="4">The sequence shown here is derived from an EMBL/GenBank/DDBJ whole genome shotgun (WGS) entry which is preliminary data.</text>
</comment>
<dbReference type="NCBIfam" id="TIGR03084">
    <property type="entry name" value="TIGR03084 family metal-binding protein"/>
    <property type="match status" value="1"/>
</dbReference>
<dbReference type="GO" id="GO:0046872">
    <property type="term" value="F:metal ion binding"/>
    <property type="evidence" value="ECO:0007669"/>
    <property type="project" value="InterPro"/>
</dbReference>
<keyword evidence="1" id="KW-0175">Coiled coil</keyword>
<dbReference type="Pfam" id="PF11716">
    <property type="entry name" value="MDMPI_N"/>
    <property type="match status" value="1"/>
</dbReference>
<feature type="coiled-coil region" evidence="1">
    <location>
        <begin position="1"/>
        <end position="28"/>
    </location>
</feature>
<dbReference type="InterPro" id="IPR017517">
    <property type="entry name" value="Maleyloyr_isom"/>
</dbReference>
<evidence type="ECO:0000313" key="4">
    <source>
        <dbReference type="EMBL" id="TLS41850.1"/>
    </source>
</evidence>
<dbReference type="Proteomes" id="UP000305906">
    <property type="component" value="Unassembled WGS sequence"/>
</dbReference>
<protein>
    <submittedName>
        <fullName evidence="4">TIGR03084 family protein</fullName>
    </submittedName>
</protein>
<name>A0A5R9FIC2_9ACTN</name>
<reference evidence="4 5" key="1">
    <citation type="submission" date="2019-05" db="EMBL/GenBank/DDBJ databases">
        <title>Streptomyces sp. NEAU-C151, a novel actinomycete isolated from soil.</title>
        <authorList>
            <person name="Han L."/>
            <person name="Jiang H."/>
        </authorList>
    </citation>
    <scope>NUCLEOTIDE SEQUENCE [LARGE SCALE GENOMIC DNA]</scope>
    <source>
        <strain evidence="4 5">NEAU-C151</strain>
    </source>
</reference>
<sequence>MSDATSVLDDLREESDELDRVVSELSEEQWAHATPAPGWSIAHQIAHLAWTDRAALLAVTDPEAFVKEAEKALAAPDTFVDEGAEAGAALPPARLLAQWRAGREELRRALRTAPARTRFPWYGLPMPATSLATARLMETWAHGRDVTDALRVTKPPTDRLRHVAWIGVRARDFAFGVRGLGAPEEEFRVELAAPSGDDVWAYGPENAAQRVTGPALDFCLLVTRRAHRADLAVHAEGPDADRWLDIAQAFAGPPGAGREPKGAAG</sequence>
<gene>
    <name evidence="4" type="ORF">FE633_34160</name>
</gene>
<keyword evidence="5" id="KW-1185">Reference proteome</keyword>
<evidence type="ECO:0000313" key="5">
    <source>
        <dbReference type="Proteomes" id="UP000305906"/>
    </source>
</evidence>
<proteinExistence type="predicted"/>
<dbReference type="InterPro" id="IPR024344">
    <property type="entry name" value="MDMPI_metal-binding"/>
</dbReference>
<dbReference type="InterPro" id="IPR034660">
    <property type="entry name" value="DinB/YfiT-like"/>
</dbReference>
<dbReference type="EMBL" id="VBZC01000049">
    <property type="protein sequence ID" value="TLS41850.1"/>
    <property type="molecule type" value="Genomic_DNA"/>
</dbReference>
<evidence type="ECO:0000259" key="3">
    <source>
        <dbReference type="Pfam" id="PF11716"/>
    </source>
</evidence>
<organism evidence="4 5">
    <name type="scientific">Streptomyces montanus</name>
    <dbReference type="NCBI Taxonomy" id="2580423"/>
    <lineage>
        <taxon>Bacteria</taxon>
        <taxon>Bacillati</taxon>
        <taxon>Actinomycetota</taxon>
        <taxon>Actinomycetes</taxon>
        <taxon>Kitasatosporales</taxon>
        <taxon>Streptomycetaceae</taxon>
        <taxon>Streptomyces</taxon>
    </lineage>
</organism>
<dbReference type="Gene3D" id="1.20.120.450">
    <property type="entry name" value="dinb family like domain"/>
    <property type="match status" value="1"/>
</dbReference>
<evidence type="ECO:0000256" key="1">
    <source>
        <dbReference type="SAM" id="Coils"/>
    </source>
</evidence>